<dbReference type="InterPro" id="IPR016187">
    <property type="entry name" value="CTDL_fold"/>
</dbReference>
<feature type="signal peptide" evidence="1">
    <location>
        <begin position="1"/>
        <end position="19"/>
    </location>
</feature>
<accession>A0AAW1DVU0</accession>
<dbReference type="Gene3D" id="3.10.100.10">
    <property type="entry name" value="Mannose-Binding Protein A, subunit A"/>
    <property type="match status" value="1"/>
</dbReference>
<reference evidence="2 3" key="1">
    <citation type="journal article" date="2024" name="Genome Biol. Evol.">
        <title>Chromosome-level genome assembly of the viviparous eelpout Zoarces viviparus.</title>
        <authorList>
            <person name="Fuhrmann N."/>
            <person name="Brasseur M.V."/>
            <person name="Bakowski C.E."/>
            <person name="Podsiadlowski L."/>
            <person name="Prost S."/>
            <person name="Krehenwinkel H."/>
            <person name="Mayer C."/>
        </authorList>
    </citation>
    <scope>NUCLEOTIDE SEQUENCE [LARGE SCALE GENOMIC DNA]</scope>
    <source>
        <strain evidence="2">NO-MEL_2022_Ind0_liver</strain>
    </source>
</reference>
<name>A0AAW1DVU0_ZOAVI</name>
<dbReference type="Proteomes" id="UP001488805">
    <property type="component" value="Unassembled WGS sequence"/>
</dbReference>
<comment type="caution">
    <text evidence="2">The sequence shown here is derived from an EMBL/GenBank/DDBJ whole genome shotgun (WGS) entry which is preliminary data.</text>
</comment>
<dbReference type="PANTHER" id="PTHR45784">
    <property type="entry name" value="C-TYPE LECTIN DOMAIN FAMILY 20 MEMBER A-RELATED"/>
    <property type="match status" value="1"/>
</dbReference>
<feature type="chain" id="PRO_5043553358" description="C-type lectin domain-containing protein" evidence="1">
    <location>
        <begin position="20"/>
        <end position="72"/>
    </location>
</feature>
<dbReference type="AlphaFoldDB" id="A0AAW1DVU0"/>
<evidence type="ECO:0000313" key="2">
    <source>
        <dbReference type="EMBL" id="KAK9514297.1"/>
    </source>
</evidence>
<protein>
    <recommendedName>
        <fullName evidence="4">C-type lectin domain-containing protein</fullName>
    </recommendedName>
</protein>
<evidence type="ECO:0000313" key="3">
    <source>
        <dbReference type="Proteomes" id="UP001488805"/>
    </source>
</evidence>
<proteinExistence type="predicted"/>
<dbReference type="InterPro" id="IPR016186">
    <property type="entry name" value="C-type_lectin-like/link_sf"/>
</dbReference>
<sequence length="72" mass="8286">MDRYVTLILLFSGFSLSSCSRFPLRTYYYADLQMTWAEAQHYCREKYTDLATIESNEAGYILLSPLYGHGSG</sequence>
<dbReference type="PROSITE" id="PS51257">
    <property type="entry name" value="PROKAR_LIPOPROTEIN"/>
    <property type="match status" value="1"/>
</dbReference>
<gene>
    <name evidence="2" type="ORF">VZT92_027773</name>
</gene>
<dbReference type="SUPFAM" id="SSF56436">
    <property type="entry name" value="C-type lectin-like"/>
    <property type="match status" value="1"/>
</dbReference>
<dbReference type="PANTHER" id="PTHR45784:SF3">
    <property type="entry name" value="C-TYPE LECTIN DOMAIN FAMILY 4 MEMBER K-LIKE-RELATED"/>
    <property type="match status" value="1"/>
</dbReference>
<evidence type="ECO:0000256" key="1">
    <source>
        <dbReference type="SAM" id="SignalP"/>
    </source>
</evidence>
<dbReference type="EMBL" id="JBCEZU010000597">
    <property type="protein sequence ID" value="KAK9514297.1"/>
    <property type="molecule type" value="Genomic_DNA"/>
</dbReference>
<evidence type="ECO:0008006" key="4">
    <source>
        <dbReference type="Google" id="ProtNLM"/>
    </source>
</evidence>
<keyword evidence="1" id="KW-0732">Signal</keyword>
<organism evidence="2 3">
    <name type="scientific">Zoarces viviparus</name>
    <name type="common">Viviparous eelpout</name>
    <name type="synonym">Blennius viviparus</name>
    <dbReference type="NCBI Taxonomy" id="48416"/>
    <lineage>
        <taxon>Eukaryota</taxon>
        <taxon>Metazoa</taxon>
        <taxon>Chordata</taxon>
        <taxon>Craniata</taxon>
        <taxon>Vertebrata</taxon>
        <taxon>Euteleostomi</taxon>
        <taxon>Actinopterygii</taxon>
        <taxon>Neopterygii</taxon>
        <taxon>Teleostei</taxon>
        <taxon>Neoteleostei</taxon>
        <taxon>Acanthomorphata</taxon>
        <taxon>Eupercaria</taxon>
        <taxon>Perciformes</taxon>
        <taxon>Cottioidei</taxon>
        <taxon>Zoarcales</taxon>
        <taxon>Zoarcidae</taxon>
        <taxon>Zoarcinae</taxon>
        <taxon>Zoarces</taxon>
    </lineage>
</organism>
<keyword evidence="3" id="KW-1185">Reference proteome</keyword>